<feature type="region of interest" description="Disordered" evidence="1">
    <location>
        <begin position="1"/>
        <end position="183"/>
    </location>
</feature>
<evidence type="ECO:0007829" key="7">
    <source>
        <dbReference type="PubMed" id="21269460"/>
    </source>
</evidence>
<dbReference type="ExpressionAtlas" id="A0A0U1RR49">
    <property type="expression patterns" value="baseline and differential"/>
</dbReference>
<reference evidence="2" key="7">
    <citation type="submission" date="2025-09" db="UniProtKB">
        <authorList>
            <consortium name="Ensembl"/>
        </authorList>
    </citation>
    <scope>IDENTIFICATION</scope>
</reference>
<dbReference type="GeneTree" id="ENSGT01140000282593"/>
<proteinExistence type="evidence at protein level"/>
<reference evidence="2 3" key="1">
    <citation type="journal article" date="2001" name="Nature">
        <title>Initial sequencing and analysis of the human genome.</title>
        <authorList>
            <consortium name="International Human Genome Sequencing Consortium"/>
            <person name="Lander E.S."/>
            <person name="Linton L.M."/>
            <person name="Birren B."/>
            <person name="Nusbaum C."/>
            <person name="Zody M.C."/>
            <person name="Baldwin J."/>
            <person name="Devon K."/>
            <person name="Dewar K."/>
            <person name="Doyle M."/>
            <person name="FitzHugh W."/>
            <person name="Funke R."/>
            <person name="Gage D."/>
            <person name="Harris K."/>
            <person name="Heaford A."/>
            <person name="Howland J."/>
            <person name="Kann L."/>
            <person name="Lehoczky J."/>
            <person name="LeVine R."/>
            <person name="McEwan P."/>
            <person name="McKernan K."/>
            <person name="Meldrim J."/>
            <person name="Mesirov J.P."/>
            <person name="Miranda C."/>
            <person name="Morris W."/>
            <person name="Naylor J."/>
            <person name="Raymond C."/>
            <person name="Rosetti M."/>
            <person name="Santos R."/>
            <person name="Sheridan A."/>
            <person name="Sougnez C."/>
            <person name="Stange-Thomann N."/>
            <person name="Stojanovic N."/>
            <person name="Subramanian A."/>
            <person name="Wyman D."/>
            <person name="Rogers J."/>
            <person name="Sulston J."/>
            <person name="Ainscough R."/>
            <person name="Beck S."/>
            <person name="Bentley D."/>
            <person name="Burton J."/>
            <person name="Clee C."/>
            <person name="Carter N."/>
            <person name="Coulson A."/>
            <person name="Deadman R."/>
            <person name="Deloukas P."/>
            <person name="Dunham A."/>
            <person name="Dunham I."/>
            <person name="Durbin R."/>
            <person name="French L."/>
            <person name="Grafham D."/>
            <person name="Gregory S."/>
            <person name="Hubbard T."/>
            <person name="Humphray S."/>
            <person name="Hunt A."/>
            <person name="Jones M."/>
            <person name="Lloyd C."/>
            <person name="McMurray A."/>
            <person name="Matthews L."/>
            <person name="Mercer S."/>
            <person name="Milne S."/>
            <person name="Mullikin J.C."/>
            <person name="Mungall A."/>
            <person name="Plumb R."/>
            <person name="Ross M."/>
            <person name="Shownkeen R."/>
            <person name="Sims S."/>
            <person name="Waterston R.H."/>
            <person name="Wilson R.K."/>
            <person name="Hillier L.W."/>
            <person name="McPherson J.D."/>
            <person name="Marra M.A."/>
            <person name="Mardis E.R."/>
            <person name="Fulton L.A."/>
            <person name="Chinwalla A.T."/>
            <person name="Pepin K.H."/>
            <person name="Gish W.R."/>
            <person name="Chissoe S.L."/>
            <person name="Wendl M.C."/>
            <person name="Delehaunty K.D."/>
            <person name="Miner T.L."/>
            <person name="Delehaunty A."/>
            <person name="Kramer J.B."/>
            <person name="Cook L.L."/>
            <person name="Fulton R.S."/>
            <person name="Johnson D.L."/>
            <person name="Minx P.J."/>
            <person name="Clifton S.W."/>
            <person name="Hawkins T."/>
            <person name="Branscomb E."/>
            <person name="Predki P."/>
            <person name="Richardson P."/>
            <person name="Wenning S."/>
            <person name="Slezak T."/>
            <person name="Doggett N."/>
            <person name="Cheng J.F."/>
            <person name="Olsen A."/>
            <person name="Lucas S."/>
            <person name="Elkin C."/>
            <person name="Uberbacher E."/>
            <person name="Frazier M."/>
            <person name="Gibbs R.A."/>
            <person name="Muzny D.M."/>
            <person name="Scherer S.E."/>
            <person name="Bouck J.B."/>
            <person name="Sodergren E.J."/>
            <person name="Worley K.C."/>
            <person name="Rives C.M."/>
            <person name="Gorrell J.H."/>
            <person name="Metzker M.L."/>
            <person name="Naylor S.L."/>
            <person name="Kucherlapati R.S."/>
            <person name="Nelson D.L."/>
            <person name="Weinstock G.M."/>
            <person name="Sakaki Y."/>
            <person name="Fujiyama A."/>
            <person name="Hattori M."/>
            <person name="Yada T."/>
            <person name="Toyoda A."/>
            <person name="Itoh T."/>
            <person name="Kawagoe C."/>
            <person name="Watanabe H."/>
            <person name="Totoki Y."/>
            <person name="Taylor T."/>
            <person name="Weissenbach J."/>
            <person name="Heilig R."/>
            <person name="Saurin W."/>
            <person name="Artiguenave F."/>
            <person name="Brottier P."/>
            <person name="Bruls T."/>
            <person name="Pelletier E."/>
            <person name="Robert C."/>
            <person name="Wincker P."/>
            <person name="Smith D.R."/>
            <person name="Doucette-Stamm L."/>
            <person name="Rubenfield M."/>
            <person name="Weinstock K."/>
            <person name="Lee H.M."/>
            <person name="Dubois J."/>
            <person name="Rosenthal A."/>
            <person name="Platzer M."/>
            <person name="Nyakatura G."/>
            <person name="Taudien S."/>
            <person name="Rump A."/>
            <person name="Yang H."/>
            <person name="Yu J."/>
            <person name="Wang J."/>
            <person name="Huang G."/>
            <person name="Gu J."/>
            <person name="Hood L."/>
            <person name="Rowen L."/>
            <person name="Madan A."/>
            <person name="Qin S."/>
            <person name="Davis R.W."/>
            <person name="Federspiel N.A."/>
            <person name="Abola A.P."/>
            <person name="Proctor M.J."/>
            <person name="Myers R.M."/>
            <person name="Schmutz J."/>
            <person name="Dickson M."/>
            <person name="Grimwood J."/>
            <person name="Cox D.R."/>
            <person name="Olson M.V."/>
            <person name="Kaul R."/>
            <person name="Raymond C."/>
            <person name="Shimizu N."/>
            <person name="Kawasaki K."/>
            <person name="Minoshima S."/>
            <person name="Evans G.A."/>
            <person name="Athanasiou M."/>
            <person name="Schultz R."/>
            <person name="Roe B.A."/>
            <person name="Chen F."/>
            <person name="Pan H."/>
            <person name="Ramser J."/>
            <person name="Lehrach H."/>
            <person name="Reinhardt R."/>
            <person name="McCombie W.R."/>
            <person name="de la Bastide M."/>
            <person name="Dedhia N."/>
            <person name="Blocker H."/>
            <person name="Hornischer K."/>
            <person name="Nordsiek G."/>
            <person name="Agarwala R."/>
            <person name="Aravind L."/>
            <person name="Bailey J.A."/>
            <person name="Bateman A."/>
            <person name="Batzoglou S."/>
            <person name="Birney E."/>
            <person name="Bork P."/>
            <person name="Brown D.G."/>
            <person name="Burge C.B."/>
            <person name="Cerutti L."/>
            <person name="Chen H.C."/>
            <person name="Church D."/>
            <person name="Clamp M."/>
            <person name="Copley R.R."/>
            <person name="Doerks T."/>
            <person name="Eddy S.R."/>
            <person name="Eichler E.E."/>
            <person name="Furey T.S."/>
            <person name="Galagan J."/>
            <person name="Gilbert J.G."/>
            <person name="Harmon C."/>
            <person name="Hayashizaki Y."/>
            <person name="Haussler D."/>
            <person name="Hermjakob H."/>
            <person name="Hokamp K."/>
            <person name="Jang W."/>
            <person name="Johnson L.S."/>
            <person name="Jones T.A."/>
            <person name="Kasif S."/>
            <person name="Kaspryzk A."/>
            <person name="Kennedy S."/>
            <person name="Kent W.J."/>
            <person name="Kitts P."/>
            <person name="Koonin E.V."/>
            <person name="Korf I."/>
            <person name="Kulp D."/>
            <person name="Lancet D."/>
            <person name="Lowe T.M."/>
            <person name="McLysaght A."/>
            <person name="Mikkelsen T."/>
            <person name="Moran J.V."/>
            <person name="Mulder N."/>
            <person name="Pollara V.J."/>
            <person name="Ponting C.P."/>
            <person name="Schuler G."/>
            <person name="Schultz J."/>
            <person name="Slater G."/>
            <person name="Smit A.F."/>
            <person name="Stupka E."/>
            <person name="Szustakowski J."/>
            <person name="Thierry-Mieg D."/>
            <person name="Thierry-Mieg J."/>
            <person name="Wagner L."/>
            <person name="Wallis J."/>
            <person name="Wheeler R."/>
            <person name="Williams A."/>
            <person name="Wolf Y.I."/>
            <person name="Wolfe K.H."/>
            <person name="Yang S.P."/>
            <person name="Yeh R.F."/>
            <person name="Collins F."/>
            <person name="Guyer M.S."/>
            <person name="Peterson J."/>
            <person name="Felsenfeld A."/>
            <person name="Wetterstrand K.A."/>
            <person name="Patrinos A."/>
            <person name="Morgan M.J."/>
            <person name="de Jong P."/>
            <person name="Catanese J.J."/>
            <person name="Osoegawa K."/>
            <person name="Shizuya H."/>
            <person name="Choi S."/>
            <person name="Chen Y.J."/>
        </authorList>
    </citation>
    <scope>NUCLEOTIDE SEQUENCE [LARGE SCALE GENOMIC DNA]</scope>
</reference>
<feature type="non-terminal residue" evidence="2">
    <location>
        <position position="183"/>
    </location>
</feature>
<evidence type="ECO:0000313" key="2">
    <source>
        <dbReference type="Ensembl" id="ENSP00000489340.1"/>
    </source>
</evidence>
<keyword evidence="4 5" id="KW-1267">Proteomics identification</keyword>
<feature type="compositionally biased region" description="Low complexity" evidence="1">
    <location>
        <begin position="82"/>
        <end position="91"/>
    </location>
</feature>
<gene>
    <name evidence="2" type="primary">SEC24C</name>
</gene>
<dbReference type="ChiTaRS" id="SEC24C">
    <property type="organism name" value="human"/>
</dbReference>
<organism evidence="2 3">
    <name type="scientific">Homo sapiens</name>
    <name type="common">Human</name>
    <dbReference type="NCBI Taxonomy" id="9606"/>
    <lineage>
        <taxon>Eukaryota</taxon>
        <taxon>Metazoa</taxon>
        <taxon>Chordata</taxon>
        <taxon>Craniata</taxon>
        <taxon>Vertebrata</taxon>
        <taxon>Euteleostomi</taxon>
        <taxon>Mammalia</taxon>
        <taxon>Eutheria</taxon>
        <taxon>Euarchontoglires</taxon>
        <taxon>Primates</taxon>
        <taxon>Haplorrhini</taxon>
        <taxon>Catarrhini</taxon>
        <taxon>Hominidae</taxon>
        <taxon>Homo</taxon>
    </lineage>
</organism>
<accession>A0A0U1RR49</accession>
<protein>
    <submittedName>
        <fullName evidence="2">SEC24 homolog C, COPII coat complex component</fullName>
    </submittedName>
</protein>
<feature type="compositionally biased region" description="Polar residues" evidence="1">
    <location>
        <begin position="1"/>
        <end position="24"/>
    </location>
</feature>
<reference evidence="2 3" key="3">
    <citation type="journal article" date="2004" name="Nature">
        <title>Finishing the euchromatic sequence of the human genome.</title>
        <authorList>
            <consortium name="International Human Genome Sequencing Consortium"/>
        </authorList>
    </citation>
    <scope>NUCLEOTIDE SEQUENCE [LARGE SCALE GENOMIC DNA]</scope>
</reference>
<reference evidence="2" key="6">
    <citation type="submission" date="2025-08" db="UniProtKB">
        <authorList>
            <consortium name="Ensembl"/>
        </authorList>
    </citation>
    <scope>IDENTIFICATION</scope>
</reference>
<name>A0A0U1RR49_HUMAN</name>
<sequence length="183" mass="19015">QAQGHPGIQTPQRSAPSQASSFTPPASGGPRLPSMTGPLLPGQSFGGPSVSQPNHVSSPPQALPPGTQMTGPLGPLPPMHSPQQPGYQPQQNGSFGPARGPQSNYGGPYPAAPTFGSQPGPPQPLPPKRLDPDAIPSPQLSELPPQQKTRHRIDPDAIPSPIQVIEDDRNNRGTEPFVTGVRG</sequence>
<dbReference type="EMBL" id="AC022400">
    <property type="status" value="NOT_ANNOTATED_CDS"/>
    <property type="molecule type" value="Genomic_DNA"/>
</dbReference>
<dbReference type="Ensembl" id="ENST00000634508.1">
    <property type="protein sequence ID" value="ENSP00000489340.1"/>
    <property type="gene ID" value="ENSG00000176986.16"/>
</dbReference>
<reference evidence="7" key="5">
    <citation type="journal article" date="2011" name="BMC Syst. Biol.">
        <title>Initial characterization of the human central proteome.</title>
        <authorList>
            <person name="Burkard T.R."/>
            <person name="Planyavsky M."/>
            <person name="Kaupe I."/>
            <person name="Breitwieser F.P."/>
            <person name="Burckstummer T."/>
            <person name="Bennett K.L."/>
            <person name="Superti-Furga G."/>
            <person name="Colinge J."/>
        </authorList>
    </citation>
    <scope>IDENTIFICATION BY MASS SPECTROMETRY [LARGE SCALE ANALYSIS]</scope>
</reference>
<reference evidence="6" key="4">
    <citation type="journal article" date="2008" name="Proc. Natl. Acad. Sci. U.S.A.">
        <title>A quantitative atlas of mitotic phosphorylation.</title>
        <authorList>
            <person name="Dephoure N."/>
            <person name="Zhou C."/>
            <person name="Villen J."/>
            <person name="Beausoleil S.A."/>
            <person name="Bakalarski C.E."/>
            <person name="Elledge S.J."/>
            <person name="Gygi S.P."/>
        </authorList>
    </citation>
    <scope>IDENTIFICATION BY MASS SPECTROMETRY [LARGE SCALE ANALYSIS]</scope>
</reference>
<feature type="compositionally biased region" description="Polar residues" evidence="1">
    <location>
        <begin position="49"/>
        <end position="60"/>
    </location>
</feature>
<dbReference type="VEuPathDB" id="HostDB:ENSG00000176986"/>
<evidence type="ECO:0007829" key="4">
    <source>
        <dbReference type="PeptideAtlas" id="A0A0U1RR49"/>
    </source>
</evidence>
<evidence type="ECO:0000256" key="1">
    <source>
        <dbReference type="SAM" id="MobiDB-lite"/>
    </source>
</evidence>
<evidence type="ECO:0000313" key="3">
    <source>
        <dbReference type="Proteomes" id="UP000005640"/>
    </source>
</evidence>
<dbReference type="Antibodypedia" id="45407">
    <property type="antibodies" value="158 antibodies from 27 providers"/>
</dbReference>
<feature type="non-terminal residue" evidence="2">
    <location>
        <position position="1"/>
    </location>
</feature>
<dbReference type="OpenTargets" id="ENSG00000176986"/>
<evidence type="ECO:0007829" key="6">
    <source>
        <dbReference type="PubMed" id="18669648"/>
    </source>
</evidence>
<dbReference type="Ensembl" id="ENST00000634508.1">
    <property type="protein sequence ID" value="ENSP00000489340.1"/>
    <property type="gene ID" value="ENSG00000176986.17"/>
</dbReference>
<evidence type="ECO:0007829" key="5">
    <source>
        <dbReference type="ProteomicsDB" id="A0A0U1RR49"/>
    </source>
</evidence>
<dbReference type="Proteomes" id="UP000005640">
    <property type="component" value="Chromosome 10"/>
</dbReference>
<dbReference type="AlphaFoldDB" id="A0A0U1RR49"/>
<dbReference type="Bgee" id="ENSG00000176986">
    <property type="expression patterns" value="Expressed in lower esophagus mucosa and 208 other cell types or tissues"/>
</dbReference>
<feature type="compositionally biased region" description="Low complexity" evidence="1">
    <location>
        <begin position="136"/>
        <end position="147"/>
    </location>
</feature>
<keyword evidence="3" id="KW-1185">Reference proteome</keyword>
<reference evidence="2" key="2">
    <citation type="journal article" date="2004" name="Nature">
        <title>The DNA sequence and comparative analysis of human chromosome 10.</title>
        <authorList>
            <person name="Deloukas P."/>
            <person name="Earthrowl M.E."/>
            <person name="Grafham D.V."/>
            <person name="Rubenfield M."/>
            <person name="French L."/>
            <person name="Steward C.A."/>
            <person name="Sims S.K."/>
            <person name="Jones M.C."/>
            <person name="Searle S."/>
            <person name="Scott C."/>
            <person name="Howe K."/>
            <person name="Hunt S.E."/>
            <person name="Andrews T.D."/>
            <person name="Gilbert J.G."/>
            <person name="Swarbreck D."/>
            <person name="Ashurst J.L."/>
            <person name="Taylor A."/>
            <person name="Battles J."/>
            <person name="Bird C.P."/>
            <person name="Ainscough R."/>
            <person name="Almeida J.P."/>
            <person name="Ashwell R.I."/>
            <person name="Ambrose K.D."/>
            <person name="Babbage A.K."/>
            <person name="Bagguley C.L."/>
            <person name="Bailey J."/>
            <person name="Banerjee R."/>
            <person name="Bates K."/>
            <person name="Beasley H."/>
            <person name="Bray-Allen S."/>
            <person name="Brown A.J."/>
            <person name="Brown J.Y."/>
            <person name="Burford D.C."/>
            <person name="Burrill W."/>
            <person name="Burton J."/>
            <person name="Cahill P."/>
            <person name="Camire D."/>
            <person name="Carter N.P."/>
            <person name="Chapman J.C."/>
            <person name="Clark S.Y."/>
            <person name="Clarke G."/>
            <person name="Clee C.M."/>
            <person name="Clegg S."/>
            <person name="Corby N."/>
            <person name="Coulson A."/>
            <person name="Dhami P."/>
            <person name="Dutta I."/>
            <person name="Dunn M."/>
            <person name="Faulkner L."/>
            <person name="Frankish A."/>
            <person name="Frankland J.A."/>
            <person name="Garner P."/>
            <person name="Garnett J."/>
            <person name="Gribble S."/>
            <person name="Griffiths C."/>
            <person name="Grocock R."/>
            <person name="Gustafson E."/>
            <person name="Hammond S."/>
            <person name="Harley J.L."/>
            <person name="Hart E."/>
            <person name="Heath P.D."/>
            <person name="Ho T.P."/>
            <person name="Hopkins B."/>
            <person name="Horne J."/>
            <person name="Howden P.J."/>
            <person name="Huckle E."/>
            <person name="Hynds C."/>
            <person name="Johnson C."/>
            <person name="Johnson D."/>
            <person name="Kana A."/>
            <person name="Kay M."/>
            <person name="Kimberley A.M."/>
            <person name="Kershaw J.K."/>
            <person name="Kokkinaki M."/>
            <person name="Laird G.K."/>
            <person name="Lawlor S."/>
            <person name="Lee H.M."/>
            <person name="Leongamornlert D.A."/>
            <person name="Laird G."/>
            <person name="Lloyd C."/>
            <person name="Lloyd D.M."/>
            <person name="Loveland J."/>
            <person name="Lovell J."/>
            <person name="McLaren S."/>
            <person name="McLay K.E."/>
            <person name="McMurray A."/>
            <person name="Mashreghi-Mohammadi M."/>
            <person name="Matthews L."/>
            <person name="Milne S."/>
            <person name="Nickerson T."/>
            <person name="Nguyen M."/>
            <person name="Overton-Larty E."/>
            <person name="Palmer S.A."/>
            <person name="Pearce A.V."/>
            <person name="Peck A.I."/>
            <person name="Pelan S."/>
            <person name="Phillimore B."/>
            <person name="Porter K."/>
            <person name="Rice C.M."/>
            <person name="Rogosin A."/>
            <person name="Ross M.T."/>
            <person name="Sarafidou T."/>
            <person name="Sehra H.K."/>
            <person name="Shownkeen R."/>
            <person name="Skuce C.D."/>
            <person name="Smith M."/>
            <person name="Standring L."/>
            <person name="Sycamore N."/>
            <person name="Tester J."/>
            <person name="Thorpe A."/>
            <person name="Torcasso W."/>
            <person name="Tracey A."/>
            <person name="Tromans A."/>
            <person name="Tsolas J."/>
            <person name="Wall M."/>
            <person name="Walsh J."/>
            <person name="Wang H."/>
            <person name="Weinstock K."/>
            <person name="West A.P."/>
            <person name="Willey D.L."/>
            <person name="Whitehead S.L."/>
            <person name="Wilming L."/>
            <person name="Wray P.W."/>
            <person name="Young L."/>
            <person name="Chen Y."/>
            <person name="Lovering R.C."/>
            <person name="Moschonas N.K."/>
            <person name="Siebert R."/>
            <person name="Fechtel K."/>
            <person name="Bentley D."/>
            <person name="Durbin R."/>
            <person name="Hubbard T."/>
            <person name="Doucette-Stamm L."/>
            <person name="Beck S."/>
            <person name="Smith D.R."/>
            <person name="Rogers J."/>
        </authorList>
    </citation>
    <scope>NUCLEOTIDE SEQUENCE [LARGE SCALE GENOMIC DNA]</scope>
</reference>
<dbReference type="HGNC" id="HGNC:10705">
    <property type="gene designation" value="SEC24C"/>
</dbReference>
<dbReference type="OrthoDB" id="49016at2759"/>
<dbReference type="MassIVE" id="A0A0U1RR49"/>